<evidence type="ECO:0000313" key="2">
    <source>
        <dbReference type="EMBL" id="CUN26268.1"/>
    </source>
</evidence>
<dbReference type="Proteomes" id="UP000095591">
    <property type="component" value="Unassembled WGS sequence"/>
</dbReference>
<proteinExistence type="predicted"/>
<reference evidence="2 3" key="1">
    <citation type="submission" date="2015-09" db="EMBL/GenBank/DDBJ databases">
        <authorList>
            <consortium name="Pathogen Informatics"/>
        </authorList>
    </citation>
    <scope>NUCLEOTIDE SEQUENCE [LARGE SCALE GENOMIC DNA]</scope>
    <source>
        <strain evidence="2 3">2789STDY5608872</strain>
    </source>
</reference>
<dbReference type="RefSeq" id="WP_057319746.1">
    <property type="nucleotide sequence ID" value="NZ_CYXP01000007.1"/>
</dbReference>
<accession>A0A173VJV6</accession>
<sequence>MKKILSILRGKKQTERLSELRSQEIMRALDSALNNVEEQKVLADIRYHEEINNLGDDGVNYKSKINQLIEYKETIINADNTIQAINEIKNDLESEVEDVDEKDR</sequence>
<name>A0A173VJV6_PARDI</name>
<feature type="coiled-coil region" evidence="1">
    <location>
        <begin position="75"/>
        <end position="102"/>
    </location>
</feature>
<dbReference type="EMBL" id="CYXP01000007">
    <property type="protein sequence ID" value="CUN26268.1"/>
    <property type="molecule type" value="Genomic_DNA"/>
</dbReference>
<evidence type="ECO:0000313" key="3">
    <source>
        <dbReference type="Proteomes" id="UP000095591"/>
    </source>
</evidence>
<protein>
    <submittedName>
        <fullName evidence="2">Uncharacterized protein</fullName>
    </submittedName>
</protein>
<dbReference type="AlphaFoldDB" id="A0A173VJV6"/>
<keyword evidence="1" id="KW-0175">Coiled coil</keyword>
<organism evidence="2 3">
    <name type="scientific">Parabacteroides distasonis</name>
    <dbReference type="NCBI Taxonomy" id="823"/>
    <lineage>
        <taxon>Bacteria</taxon>
        <taxon>Pseudomonadati</taxon>
        <taxon>Bacteroidota</taxon>
        <taxon>Bacteroidia</taxon>
        <taxon>Bacteroidales</taxon>
        <taxon>Tannerellaceae</taxon>
        <taxon>Parabacteroides</taxon>
    </lineage>
</organism>
<evidence type="ECO:0000256" key="1">
    <source>
        <dbReference type="SAM" id="Coils"/>
    </source>
</evidence>
<gene>
    <name evidence="2" type="ORF">ERS852429_03027</name>
</gene>